<protein>
    <recommendedName>
        <fullName evidence="3">Thioredoxin domain-containing protein</fullName>
    </recommendedName>
</protein>
<dbReference type="InterPro" id="IPR036249">
    <property type="entry name" value="Thioredoxin-like_sf"/>
</dbReference>
<dbReference type="SUPFAM" id="SSF52833">
    <property type="entry name" value="Thioredoxin-like"/>
    <property type="match status" value="1"/>
</dbReference>
<sequence length="473" mass="55475">MKLYVSILLVLLTLLGCKKSKSDVEINYAYIGGEIINPTANYVVLFKSETTVDTIELDSRHRFLYKVNDLKTGLYSFKHGYKHQMILLEPQDSILLRINTLDFDESLVFTGKGAKKNNYLINEFLENEHEEKYIFKLCQLTSTLYQNCIDSLKNTKVKRFEAFKRKNETSATFNRIAKANIDYSYFSSKEVYPFVHHEKNKRIIIESLPEDFYSYRKNIDYNNNLSSSYYKYNKLLRYSFSNMSLTKHCTHSDSPHFNRYSLCYNLDRLKLIDSLVTNTSVKDNLLYEFAINYISKSKNAENNNVILKYYLSKSENEKGKKKITRFANSINNLKEGANMPSIKLINYNNVEFEMNSIIKAPSVIIFWSHKYHEHFRDAHKEIKTLKAKYPEIVFITVNIDDYGLEKSKKSLKTNRFPYENGYVFKNPKEAIETLAIHPITKAIIVDRNKKIVNNQTNIFSKKFEQQLLGLINK</sequence>
<dbReference type="RefSeq" id="WP_303276731.1">
    <property type="nucleotide sequence ID" value="NZ_JAUOEK010000063.1"/>
</dbReference>
<dbReference type="PROSITE" id="PS51257">
    <property type="entry name" value="PROKAR_LIPOPROTEIN"/>
    <property type="match status" value="1"/>
</dbReference>
<dbReference type="Proteomes" id="UP001176883">
    <property type="component" value="Unassembled WGS sequence"/>
</dbReference>
<organism evidence="1 2">
    <name type="scientific">Flavivirga aquimarina</name>
    <dbReference type="NCBI Taxonomy" id="2027862"/>
    <lineage>
        <taxon>Bacteria</taxon>
        <taxon>Pseudomonadati</taxon>
        <taxon>Bacteroidota</taxon>
        <taxon>Flavobacteriia</taxon>
        <taxon>Flavobacteriales</taxon>
        <taxon>Flavobacteriaceae</taxon>
        <taxon>Flavivirga</taxon>
    </lineage>
</organism>
<evidence type="ECO:0000313" key="2">
    <source>
        <dbReference type="Proteomes" id="UP001176883"/>
    </source>
</evidence>
<gene>
    <name evidence="1" type="ORF">Q4Q35_04420</name>
</gene>
<comment type="caution">
    <text evidence="1">The sequence shown here is derived from an EMBL/GenBank/DDBJ whole genome shotgun (WGS) entry which is preliminary data.</text>
</comment>
<evidence type="ECO:0008006" key="3">
    <source>
        <dbReference type="Google" id="ProtNLM"/>
    </source>
</evidence>
<name>A0ABT8W7D4_9FLAO</name>
<reference evidence="1" key="1">
    <citation type="submission" date="2023-07" db="EMBL/GenBank/DDBJ databases">
        <title>Two novel species in the genus Flavivirga.</title>
        <authorList>
            <person name="Kwon K."/>
        </authorList>
    </citation>
    <scope>NUCLEOTIDE SEQUENCE</scope>
    <source>
        <strain evidence="1">KCTC 52353</strain>
    </source>
</reference>
<keyword evidence="2" id="KW-1185">Reference proteome</keyword>
<evidence type="ECO:0000313" key="1">
    <source>
        <dbReference type="EMBL" id="MDO5969044.1"/>
    </source>
</evidence>
<proteinExistence type="predicted"/>
<dbReference type="Gene3D" id="3.40.30.10">
    <property type="entry name" value="Glutaredoxin"/>
    <property type="match status" value="1"/>
</dbReference>
<accession>A0ABT8W7D4</accession>
<dbReference type="EMBL" id="JAUOEK010000063">
    <property type="protein sequence ID" value="MDO5969044.1"/>
    <property type="molecule type" value="Genomic_DNA"/>
</dbReference>